<organism evidence="1 2">
    <name type="scientific">Oedothorax gibbosus</name>
    <dbReference type="NCBI Taxonomy" id="931172"/>
    <lineage>
        <taxon>Eukaryota</taxon>
        <taxon>Metazoa</taxon>
        <taxon>Ecdysozoa</taxon>
        <taxon>Arthropoda</taxon>
        <taxon>Chelicerata</taxon>
        <taxon>Arachnida</taxon>
        <taxon>Araneae</taxon>
        <taxon>Araneomorphae</taxon>
        <taxon>Entelegynae</taxon>
        <taxon>Araneoidea</taxon>
        <taxon>Linyphiidae</taxon>
        <taxon>Erigoninae</taxon>
        <taxon>Oedothorax</taxon>
    </lineage>
</organism>
<sequence length="115" mass="13331">MYRDREKSVGSPWKIEALASRAYSVIVPWIWQKHQGNFHLFLRKTNYPFLSADLSLNAASPKTNLQSSLHKSSPSEMPIHHGAPMPCQWGLQDCRKRKPSIEETSRTFPLFLFFQ</sequence>
<comment type="caution">
    <text evidence="1">The sequence shown here is derived from an EMBL/GenBank/DDBJ whole genome shotgun (WGS) entry which is preliminary data.</text>
</comment>
<name>A0AAV6VSF4_9ARAC</name>
<protein>
    <submittedName>
        <fullName evidence="1">Uncharacterized protein</fullName>
    </submittedName>
</protein>
<dbReference type="AlphaFoldDB" id="A0AAV6VSF4"/>
<dbReference type="EMBL" id="JAFNEN010000037">
    <property type="protein sequence ID" value="KAG8198676.1"/>
    <property type="molecule type" value="Genomic_DNA"/>
</dbReference>
<evidence type="ECO:0000313" key="1">
    <source>
        <dbReference type="EMBL" id="KAG8198676.1"/>
    </source>
</evidence>
<proteinExistence type="predicted"/>
<evidence type="ECO:0000313" key="2">
    <source>
        <dbReference type="Proteomes" id="UP000827092"/>
    </source>
</evidence>
<keyword evidence="2" id="KW-1185">Reference proteome</keyword>
<dbReference type="Proteomes" id="UP000827092">
    <property type="component" value="Unassembled WGS sequence"/>
</dbReference>
<accession>A0AAV6VSF4</accession>
<gene>
    <name evidence="1" type="ORF">JTE90_015504</name>
</gene>
<reference evidence="1 2" key="1">
    <citation type="journal article" date="2022" name="Nat. Ecol. Evol.">
        <title>A masculinizing supergene underlies an exaggerated male reproductive morph in a spider.</title>
        <authorList>
            <person name="Hendrickx F."/>
            <person name="De Corte Z."/>
            <person name="Sonet G."/>
            <person name="Van Belleghem S.M."/>
            <person name="Kostlbacher S."/>
            <person name="Vangestel C."/>
        </authorList>
    </citation>
    <scope>NUCLEOTIDE SEQUENCE [LARGE SCALE GENOMIC DNA]</scope>
    <source>
        <strain evidence="1">W744_W776</strain>
    </source>
</reference>